<protein>
    <submittedName>
        <fullName evidence="2">ATPase subunit 8</fullName>
    </submittedName>
</protein>
<name>A0A8T9ZXS3_9HEMI</name>
<proteinExistence type="predicted"/>
<keyword evidence="1" id="KW-0472">Membrane</keyword>
<keyword evidence="2" id="KW-0496">Mitochondrion</keyword>
<feature type="transmembrane region" description="Helical" evidence="1">
    <location>
        <begin position="12"/>
        <end position="30"/>
    </location>
</feature>
<dbReference type="EMBL" id="MW619661">
    <property type="protein sequence ID" value="UPL65497.1"/>
    <property type="molecule type" value="Genomic_DNA"/>
</dbReference>
<keyword evidence="1" id="KW-0812">Transmembrane</keyword>
<dbReference type="AlphaFoldDB" id="A0A8T9ZXS3"/>
<evidence type="ECO:0000256" key="1">
    <source>
        <dbReference type="SAM" id="Phobius"/>
    </source>
</evidence>
<sequence length="52" mass="6442">MPQMAPLWWETLFIMFLLLYLIMNIMIFWTKGNKLINKKSLTKSFKELNWKF</sequence>
<geneLocation type="mitochondrion" evidence="2"/>
<accession>A0A8T9ZXS3</accession>
<organism evidence="2">
    <name type="scientific">Metatropis brevirostris</name>
    <dbReference type="NCBI Taxonomy" id="2813418"/>
    <lineage>
        <taxon>Eukaryota</taxon>
        <taxon>Metazoa</taxon>
        <taxon>Ecdysozoa</taxon>
        <taxon>Arthropoda</taxon>
        <taxon>Hexapoda</taxon>
        <taxon>Insecta</taxon>
        <taxon>Pterygota</taxon>
        <taxon>Neoptera</taxon>
        <taxon>Paraneoptera</taxon>
        <taxon>Hemiptera</taxon>
        <taxon>Heteroptera</taxon>
        <taxon>Panheteroptera</taxon>
        <taxon>Pentatomomorpha</taxon>
        <taxon>Lygaeoidea</taxon>
        <taxon>Berytidae</taxon>
        <taxon>Metatropis</taxon>
    </lineage>
</organism>
<reference evidence="2" key="1">
    <citation type="journal article" date="2022" name="Cladistics">
        <title>Diversification of the phytophagous lineages of true bugs (Insecta: Hemiptera: Heteroptera) shortly after that of the flowering plants.</title>
        <authorList>
            <person name="Ye F."/>
            <person name="Kment P."/>
            <person name="Redei D."/>
            <person name="Luo J.Y."/>
            <person name="Wang Y.H."/>
            <person name="Kuechler S.M."/>
            <person name="Zhang W.W."/>
            <person name="Chen P.P."/>
            <person name="Wu H.Y."/>
            <person name="Wu Y.Z."/>
            <person name="Sun X.Y."/>
            <person name="Ding L."/>
            <person name="Wang Y.R."/>
            <person name="Xie Q."/>
        </authorList>
    </citation>
    <scope>NUCLEOTIDE SEQUENCE</scope>
</reference>
<keyword evidence="1" id="KW-1133">Transmembrane helix</keyword>
<evidence type="ECO:0000313" key="2">
    <source>
        <dbReference type="EMBL" id="UPL65497.1"/>
    </source>
</evidence>